<reference evidence="1" key="2">
    <citation type="submission" date="2020-09" db="EMBL/GenBank/DDBJ databases">
        <authorList>
            <person name="Sun Q."/>
            <person name="Ohkuma M."/>
        </authorList>
    </citation>
    <scope>NUCLEOTIDE SEQUENCE</scope>
    <source>
        <strain evidence="1">JCM 31311</strain>
    </source>
</reference>
<organism evidence="1 2">
    <name type="scientific">Deinococcus ruber</name>
    <dbReference type="NCBI Taxonomy" id="1848197"/>
    <lineage>
        <taxon>Bacteria</taxon>
        <taxon>Thermotogati</taxon>
        <taxon>Deinococcota</taxon>
        <taxon>Deinococci</taxon>
        <taxon>Deinococcales</taxon>
        <taxon>Deinococcaceae</taxon>
        <taxon>Deinococcus</taxon>
    </lineage>
</organism>
<dbReference type="Proteomes" id="UP000603865">
    <property type="component" value="Unassembled WGS sequence"/>
</dbReference>
<protein>
    <submittedName>
        <fullName evidence="1">Uncharacterized protein</fullName>
    </submittedName>
</protein>
<evidence type="ECO:0000313" key="1">
    <source>
        <dbReference type="EMBL" id="GGQ97805.1"/>
    </source>
</evidence>
<dbReference type="AlphaFoldDB" id="A0A918F0W9"/>
<evidence type="ECO:0000313" key="2">
    <source>
        <dbReference type="Proteomes" id="UP000603865"/>
    </source>
</evidence>
<proteinExistence type="predicted"/>
<accession>A0A918F0W9</accession>
<dbReference type="RefSeq" id="WP_189088196.1">
    <property type="nucleotide sequence ID" value="NZ_BMQL01000002.1"/>
</dbReference>
<gene>
    <name evidence="1" type="ORF">GCM10008957_07890</name>
</gene>
<dbReference type="EMBL" id="BMQL01000002">
    <property type="protein sequence ID" value="GGQ97805.1"/>
    <property type="molecule type" value="Genomic_DNA"/>
</dbReference>
<keyword evidence="2" id="KW-1185">Reference proteome</keyword>
<comment type="caution">
    <text evidence="1">The sequence shown here is derived from an EMBL/GenBank/DDBJ whole genome shotgun (WGS) entry which is preliminary data.</text>
</comment>
<reference evidence="1" key="1">
    <citation type="journal article" date="2014" name="Int. J. Syst. Evol. Microbiol.">
        <title>Complete genome sequence of Corynebacterium casei LMG S-19264T (=DSM 44701T), isolated from a smear-ripened cheese.</title>
        <authorList>
            <consortium name="US DOE Joint Genome Institute (JGI-PGF)"/>
            <person name="Walter F."/>
            <person name="Albersmeier A."/>
            <person name="Kalinowski J."/>
            <person name="Ruckert C."/>
        </authorList>
    </citation>
    <scope>NUCLEOTIDE SEQUENCE</scope>
    <source>
        <strain evidence="1">JCM 31311</strain>
    </source>
</reference>
<sequence>MEIRLTQEQWEQFQADLYERDERLERREPGGTYSRDERVDAYVLSAHAEALYSQDIDPDLWETLADLEMEAGSEEDAWRMIREFYLERGCVLVKIGEDLNTDVGPEEREEWLFSERLAERLGLLPGA</sequence>
<name>A0A918F0W9_9DEIO</name>